<dbReference type="InterPro" id="IPR039333">
    <property type="entry name" value="PYM1"/>
</dbReference>
<proteinExistence type="predicted"/>
<organism evidence="2 3">
    <name type="scientific">Mizuhopecten yessoensis</name>
    <name type="common">Japanese scallop</name>
    <name type="synonym">Patinopecten yessoensis</name>
    <dbReference type="NCBI Taxonomy" id="6573"/>
    <lineage>
        <taxon>Eukaryota</taxon>
        <taxon>Metazoa</taxon>
        <taxon>Spiralia</taxon>
        <taxon>Lophotrochozoa</taxon>
        <taxon>Mollusca</taxon>
        <taxon>Bivalvia</taxon>
        <taxon>Autobranchia</taxon>
        <taxon>Pteriomorphia</taxon>
        <taxon>Pectinida</taxon>
        <taxon>Pectinoidea</taxon>
        <taxon>Pectinidae</taxon>
        <taxon>Mizuhopecten</taxon>
    </lineage>
</organism>
<gene>
    <name evidence="2" type="ORF">KP79_PYT19463</name>
</gene>
<keyword evidence="3" id="KW-1185">Reference proteome</keyword>
<feature type="compositionally biased region" description="Basic and acidic residues" evidence="1">
    <location>
        <begin position="100"/>
        <end position="120"/>
    </location>
</feature>
<dbReference type="EMBL" id="NEDP02003109">
    <property type="protein sequence ID" value="OWF49438.1"/>
    <property type="molecule type" value="Genomic_DNA"/>
</dbReference>
<dbReference type="PANTHER" id="PTHR22959">
    <property type="entry name" value="PYM PROTEIN"/>
    <property type="match status" value="1"/>
</dbReference>
<comment type="caution">
    <text evidence="2">The sequence shown here is derived from an EMBL/GenBank/DDBJ whole genome shotgun (WGS) entry which is preliminary data.</text>
</comment>
<dbReference type="PANTHER" id="PTHR22959:SF0">
    <property type="entry name" value="PARTNER OF Y14 AND MAGO"/>
    <property type="match status" value="1"/>
</dbReference>
<dbReference type="GO" id="GO:0005737">
    <property type="term" value="C:cytoplasm"/>
    <property type="evidence" value="ECO:0007669"/>
    <property type="project" value="TreeGrafter"/>
</dbReference>
<dbReference type="GO" id="GO:0035145">
    <property type="term" value="C:exon-exon junction complex"/>
    <property type="evidence" value="ECO:0007669"/>
    <property type="project" value="TreeGrafter"/>
</dbReference>
<dbReference type="GO" id="GO:1903259">
    <property type="term" value="P:exon-exon junction complex disassembly"/>
    <property type="evidence" value="ECO:0007669"/>
    <property type="project" value="InterPro"/>
</dbReference>
<name>A0A210QL20_MIZYE</name>
<evidence type="ECO:0000313" key="2">
    <source>
        <dbReference type="EMBL" id="OWF49438.1"/>
    </source>
</evidence>
<sequence length="139" mass="15503">MNPDDITPKDKDTSQVDPFAGMSKAAKKNAKRKEKKKQQGHAGNIESVTRSLADSSLSKDQSESLKQSSNQSEAPIEDKAEIEKKIRNLKKKLRQIEDLESKIKSGEIKEPAKEQLEKVAKKSSLLSDIEDLELDLVDV</sequence>
<dbReference type="GO" id="GO:0003723">
    <property type="term" value="F:RNA binding"/>
    <property type="evidence" value="ECO:0007669"/>
    <property type="project" value="TreeGrafter"/>
</dbReference>
<evidence type="ECO:0000256" key="1">
    <source>
        <dbReference type="SAM" id="MobiDB-lite"/>
    </source>
</evidence>
<reference evidence="2 3" key="1">
    <citation type="journal article" date="2017" name="Nat. Ecol. Evol.">
        <title>Scallop genome provides insights into evolution of bilaterian karyotype and development.</title>
        <authorList>
            <person name="Wang S."/>
            <person name="Zhang J."/>
            <person name="Jiao W."/>
            <person name="Li J."/>
            <person name="Xun X."/>
            <person name="Sun Y."/>
            <person name="Guo X."/>
            <person name="Huan P."/>
            <person name="Dong B."/>
            <person name="Zhang L."/>
            <person name="Hu X."/>
            <person name="Sun X."/>
            <person name="Wang J."/>
            <person name="Zhao C."/>
            <person name="Wang Y."/>
            <person name="Wang D."/>
            <person name="Huang X."/>
            <person name="Wang R."/>
            <person name="Lv J."/>
            <person name="Li Y."/>
            <person name="Zhang Z."/>
            <person name="Liu B."/>
            <person name="Lu W."/>
            <person name="Hui Y."/>
            <person name="Liang J."/>
            <person name="Zhou Z."/>
            <person name="Hou R."/>
            <person name="Li X."/>
            <person name="Liu Y."/>
            <person name="Li H."/>
            <person name="Ning X."/>
            <person name="Lin Y."/>
            <person name="Zhao L."/>
            <person name="Xing Q."/>
            <person name="Dou J."/>
            <person name="Li Y."/>
            <person name="Mao J."/>
            <person name="Guo H."/>
            <person name="Dou H."/>
            <person name="Li T."/>
            <person name="Mu C."/>
            <person name="Jiang W."/>
            <person name="Fu Q."/>
            <person name="Fu X."/>
            <person name="Miao Y."/>
            <person name="Liu J."/>
            <person name="Yu Q."/>
            <person name="Li R."/>
            <person name="Liao H."/>
            <person name="Li X."/>
            <person name="Kong Y."/>
            <person name="Jiang Z."/>
            <person name="Chourrout D."/>
            <person name="Li R."/>
            <person name="Bao Z."/>
        </authorList>
    </citation>
    <scope>NUCLEOTIDE SEQUENCE [LARGE SCALE GENOMIC DNA]</scope>
    <source>
        <strain evidence="2 3">PY_sf001</strain>
    </source>
</reference>
<dbReference type="STRING" id="6573.A0A210QL20"/>
<dbReference type="AlphaFoldDB" id="A0A210QL20"/>
<protein>
    <submittedName>
        <fullName evidence="2">Partner of Y14 and mago</fullName>
    </submittedName>
</protein>
<feature type="region of interest" description="Disordered" evidence="1">
    <location>
        <begin position="1"/>
        <end position="82"/>
    </location>
</feature>
<feature type="compositionally biased region" description="Polar residues" evidence="1">
    <location>
        <begin position="46"/>
        <end position="73"/>
    </location>
</feature>
<feature type="compositionally biased region" description="Basic and acidic residues" evidence="1">
    <location>
        <begin position="1"/>
        <end position="14"/>
    </location>
</feature>
<accession>A0A210QL20</accession>
<feature type="region of interest" description="Disordered" evidence="1">
    <location>
        <begin position="100"/>
        <end position="124"/>
    </location>
</feature>
<feature type="compositionally biased region" description="Basic residues" evidence="1">
    <location>
        <begin position="25"/>
        <end position="39"/>
    </location>
</feature>
<evidence type="ECO:0000313" key="3">
    <source>
        <dbReference type="Proteomes" id="UP000242188"/>
    </source>
</evidence>
<dbReference type="Proteomes" id="UP000242188">
    <property type="component" value="Unassembled WGS sequence"/>
</dbReference>
<dbReference type="OrthoDB" id="21625at2759"/>